<protein>
    <submittedName>
        <fullName evidence="2">Uncharacterized protein</fullName>
    </submittedName>
</protein>
<name>A0A4Q9N4P5_9APHY</name>
<evidence type="ECO:0000313" key="2">
    <source>
        <dbReference type="EMBL" id="TBU34222.1"/>
    </source>
</evidence>
<gene>
    <name evidence="2" type="ORF">BD311DRAFT_347396</name>
</gene>
<reference evidence="2" key="1">
    <citation type="submission" date="2019-01" db="EMBL/GenBank/DDBJ databases">
        <title>Draft genome sequences of three monokaryotic isolates of the white-rot basidiomycete fungus Dichomitus squalens.</title>
        <authorList>
            <consortium name="DOE Joint Genome Institute"/>
            <person name="Lopez S.C."/>
            <person name="Andreopoulos B."/>
            <person name="Pangilinan J."/>
            <person name="Lipzen A."/>
            <person name="Riley R."/>
            <person name="Ahrendt S."/>
            <person name="Ng V."/>
            <person name="Barry K."/>
            <person name="Daum C."/>
            <person name="Grigoriev I.V."/>
            <person name="Hilden K.S."/>
            <person name="Makela M.R."/>
            <person name="de Vries R.P."/>
        </authorList>
    </citation>
    <scope>NUCLEOTIDE SEQUENCE [LARGE SCALE GENOMIC DNA]</scope>
    <source>
        <strain evidence="2">OM18370.1</strain>
    </source>
</reference>
<dbReference type="Proteomes" id="UP000292957">
    <property type="component" value="Unassembled WGS sequence"/>
</dbReference>
<dbReference type="AlphaFoldDB" id="A0A4Q9N4P5"/>
<evidence type="ECO:0000256" key="1">
    <source>
        <dbReference type="SAM" id="MobiDB-lite"/>
    </source>
</evidence>
<dbReference type="EMBL" id="ML143389">
    <property type="protein sequence ID" value="TBU34222.1"/>
    <property type="molecule type" value="Genomic_DNA"/>
</dbReference>
<sequence length="273" mass="30159">MPASTEESSGDVDRRKYHQRTGSPKRLFLEHNGPSEHHRFVVPRVPDGDGKAHRGAAIRGTLTARLGGRVTVDDDAGHCAQPNLRHSAKDKSLATANAKIRSLTTNLAYHAEYLRWYFCQKIVDGRYRVVVQESENNDLLLELSDASFIVLENLRRLAGDLFTTKLPESGLVLRGQRGRKLGIREAVAVEAIVSGLHPILEFGELANTLNRHARSRMEPTSSGEITNPKAITDYAPLLRPVSFHPQLAAGAVRRLQLVAISSPHPHVMIATPR</sequence>
<accession>A0A4Q9N4P5</accession>
<proteinExistence type="predicted"/>
<feature type="region of interest" description="Disordered" evidence="1">
    <location>
        <begin position="1"/>
        <end position="54"/>
    </location>
</feature>
<feature type="compositionally biased region" description="Basic and acidic residues" evidence="1">
    <location>
        <begin position="27"/>
        <end position="39"/>
    </location>
</feature>
<organism evidence="2">
    <name type="scientific">Dichomitus squalens</name>
    <dbReference type="NCBI Taxonomy" id="114155"/>
    <lineage>
        <taxon>Eukaryota</taxon>
        <taxon>Fungi</taxon>
        <taxon>Dikarya</taxon>
        <taxon>Basidiomycota</taxon>
        <taxon>Agaricomycotina</taxon>
        <taxon>Agaricomycetes</taxon>
        <taxon>Polyporales</taxon>
        <taxon>Polyporaceae</taxon>
        <taxon>Dichomitus</taxon>
    </lineage>
</organism>